<proteinExistence type="predicted"/>
<sequence>MRDDTYLANRLNCLWAKYFSDVPKKEDVKIHFGRKALYRFGSIKFCFTDKTVRVTINGRFQDKKYPREIIDHTIAHELVHYAQGFPTPGPALHRYPHRGGVIDKELEARGLSRLTGFYKDWAKDYIKNL</sequence>
<name>A0A0G1MVG1_9BACT</name>
<dbReference type="EMBL" id="LCLG01000004">
    <property type="protein sequence ID" value="KKU12224.1"/>
    <property type="molecule type" value="Genomic_DNA"/>
</dbReference>
<gene>
    <name evidence="1" type="ORF">UX19_C0004G0013</name>
</gene>
<accession>A0A0G1MVG1</accession>
<dbReference type="AlphaFoldDB" id="A0A0G1MVG1"/>
<evidence type="ECO:0000313" key="1">
    <source>
        <dbReference type="EMBL" id="KKU12224.1"/>
    </source>
</evidence>
<evidence type="ECO:0008006" key="3">
    <source>
        <dbReference type="Google" id="ProtNLM"/>
    </source>
</evidence>
<organism evidence="1 2">
    <name type="scientific">Candidatus Woesebacteria bacterium GW2011_GWA1_45_8</name>
    <dbReference type="NCBI Taxonomy" id="1618559"/>
    <lineage>
        <taxon>Bacteria</taxon>
        <taxon>Candidatus Woeseibacteriota</taxon>
    </lineage>
</organism>
<dbReference type="Proteomes" id="UP000034653">
    <property type="component" value="Unassembled WGS sequence"/>
</dbReference>
<evidence type="ECO:0000313" key="2">
    <source>
        <dbReference type="Proteomes" id="UP000034653"/>
    </source>
</evidence>
<reference evidence="1 2" key="1">
    <citation type="journal article" date="2015" name="Nature">
        <title>rRNA introns, odd ribosomes, and small enigmatic genomes across a large radiation of phyla.</title>
        <authorList>
            <person name="Brown C.T."/>
            <person name="Hug L.A."/>
            <person name="Thomas B.C."/>
            <person name="Sharon I."/>
            <person name="Castelle C.J."/>
            <person name="Singh A."/>
            <person name="Wilkins M.J."/>
            <person name="Williams K.H."/>
            <person name="Banfield J.F."/>
        </authorList>
    </citation>
    <scope>NUCLEOTIDE SEQUENCE [LARGE SCALE GENOMIC DNA]</scope>
</reference>
<comment type="caution">
    <text evidence="1">The sequence shown here is derived from an EMBL/GenBank/DDBJ whole genome shotgun (WGS) entry which is preliminary data.</text>
</comment>
<protein>
    <recommendedName>
        <fullName evidence="3">SprT-like domain-containing protein</fullName>
    </recommendedName>
</protein>